<dbReference type="PRINTS" id="PR00080">
    <property type="entry name" value="SDRFAMILY"/>
</dbReference>
<dbReference type="CDD" id="cd05353">
    <property type="entry name" value="hydroxyacyl-CoA-like_DH_SDR_c-like"/>
    <property type="match status" value="1"/>
</dbReference>
<evidence type="ECO:0000256" key="2">
    <source>
        <dbReference type="ARBA" id="ARBA00005005"/>
    </source>
</evidence>
<dbReference type="AlphaFoldDB" id="A0A7S4NJV1"/>
<reference evidence="10" key="1">
    <citation type="submission" date="2021-01" db="EMBL/GenBank/DDBJ databases">
        <authorList>
            <person name="Corre E."/>
            <person name="Pelletier E."/>
            <person name="Niang G."/>
            <person name="Scheremetjew M."/>
            <person name="Finn R."/>
            <person name="Kale V."/>
            <person name="Holt S."/>
            <person name="Cochrane G."/>
            <person name="Meng A."/>
            <person name="Brown T."/>
            <person name="Cohen L."/>
        </authorList>
    </citation>
    <scope>NUCLEOTIDE SEQUENCE</scope>
    <source>
        <strain evidence="10">SoJaBio B1-5/56/2</strain>
    </source>
</reference>
<dbReference type="FunFam" id="3.30.1050.10:FF:000001">
    <property type="entry name" value="Putative Non-specific lipid-transfer protein"/>
    <property type="match status" value="1"/>
</dbReference>
<dbReference type="FunFam" id="3.40.50.720:FF:000185">
    <property type="entry name" value="peroxisomal multifunctional enzyme type 2"/>
    <property type="match status" value="1"/>
</dbReference>
<evidence type="ECO:0000256" key="8">
    <source>
        <dbReference type="RuleBase" id="RU000363"/>
    </source>
</evidence>
<dbReference type="PANTHER" id="PTHR45024">
    <property type="entry name" value="DEHYDROGENASES, SHORT CHAIN"/>
    <property type="match status" value="1"/>
</dbReference>
<dbReference type="InterPro" id="IPR036291">
    <property type="entry name" value="NAD(P)-bd_dom_sf"/>
</dbReference>
<keyword evidence="5" id="KW-0560">Oxidoreductase</keyword>
<evidence type="ECO:0000256" key="1">
    <source>
        <dbReference type="ARBA" id="ARBA00004275"/>
    </source>
</evidence>
<dbReference type="EMBL" id="HBKR01009402">
    <property type="protein sequence ID" value="CAE2293553.1"/>
    <property type="molecule type" value="Transcribed_RNA"/>
</dbReference>
<dbReference type="InterPro" id="IPR020904">
    <property type="entry name" value="Sc_DH/Rdtase_CS"/>
</dbReference>
<comment type="similarity">
    <text evidence="3 8">Belongs to the short-chain dehydrogenases/reductases (SDR) family.</text>
</comment>
<proteinExistence type="inferred from homology"/>
<dbReference type="PRINTS" id="PR00081">
    <property type="entry name" value="GDHRDH"/>
</dbReference>
<comment type="pathway">
    <text evidence="2">Lipid metabolism; fatty acid beta-oxidation.</text>
</comment>
<sequence>MTDQLRFDGRVAVVTGAGRGLGRVYALLFASRGAKVVVNDLGGSHSGGGSDNTPAQQVVDEIKAAGGDAVANFNSVEDGEAIIKTALDTFGRIDIVVNNAGILRDKSFTKMTPEDWDLIHRVHLKGSMSVTKAAWDHMRKQNYGRIILVSSSAGIYGSFGQANYSAAKLGLVGLTNTLAKEGAKRNILVNCVAPVAGSRMTATVMPPDFIEALKPEYVAPLVSYLCHESSTENGGLFEIGGGWVGKLRWERTKGHTFDASKMTIESIRDQWDSITDFNGATHPKSGEEATATIFEAMRASQTAAASAPAPAPTGSAGGDFKSKVIFDGLAAQVGQRGAQMVKEINGTYKFTLKKGNDTVSWLVDLKTGNGAISIVDSKAKADCTLTMNDDVCYDLMTGNLNPQTAFMGGKLKISGNMGLAMKLSKIQAPKAKM</sequence>
<dbReference type="SUPFAM" id="SSF55718">
    <property type="entry name" value="SCP-like"/>
    <property type="match status" value="1"/>
</dbReference>
<keyword evidence="6" id="KW-0443">Lipid metabolism</keyword>
<dbReference type="PANTHER" id="PTHR45024:SF2">
    <property type="entry name" value="SCP2 DOMAIN-CONTAINING PROTEIN"/>
    <property type="match status" value="1"/>
</dbReference>
<evidence type="ECO:0000313" key="10">
    <source>
        <dbReference type="EMBL" id="CAE2293553.1"/>
    </source>
</evidence>
<feature type="domain" description="Ketoreductase" evidence="9">
    <location>
        <begin position="10"/>
        <end position="203"/>
    </location>
</feature>
<organism evidence="10">
    <name type="scientific">Paramoeba aestuarina</name>
    <dbReference type="NCBI Taxonomy" id="180227"/>
    <lineage>
        <taxon>Eukaryota</taxon>
        <taxon>Amoebozoa</taxon>
        <taxon>Discosea</taxon>
        <taxon>Flabellinia</taxon>
        <taxon>Dactylopodida</taxon>
        <taxon>Paramoebidae</taxon>
        <taxon>Paramoeba</taxon>
    </lineage>
</organism>
<name>A0A7S4NJV1_9EUKA</name>
<dbReference type="Gene3D" id="1.10.287.4290">
    <property type="match status" value="1"/>
</dbReference>
<dbReference type="InterPro" id="IPR051687">
    <property type="entry name" value="Peroxisomal_Beta-Oxidation"/>
</dbReference>
<dbReference type="SMART" id="SM00822">
    <property type="entry name" value="PKS_KR"/>
    <property type="match status" value="1"/>
</dbReference>
<protein>
    <recommendedName>
        <fullName evidence="9">Ketoreductase domain-containing protein</fullName>
    </recommendedName>
</protein>
<evidence type="ECO:0000259" key="9">
    <source>
        <dbReference type="SMART" id="SM00822"/>
    </source>
</evidence>
<dbReference type="PROSITE" id="PS00061">
    <property type="entry name" value="ADH_SHORT"/>
    <property type="match status" value="1"/>
</dbReference>
<accession>A0A7S4NJV1</accession>
<evidence type="ECO:0000256" key="3">
    <source>
        <dbReference type="ARBA" id="ARBA00006484"/>
    </source>
</evidence>
<dbReference type="Pfam" id="PF00106">
    <property type="entry name" value="adh_short"/>
    <property type="match status" value="1"/>
</dbReference>
<evidence type="ECO:0000256" key="7">
    <source>
        <dbReference type="ARBA" id="ARBA00023140"/>
    </source>
</evidence>
<dbReference type="InterPro" id="IPR002347">
    <property type="entry name" value="SDR_fam"/>
</dbReference>
<evidence type="ECO:0000256" key="5">
    <source>
        <dbReference type="ARBA" id="ARBA00023002"/>
    </source>
</evidence>
<dbReference type="SUPFAM" id="SSF51735">
    <property type="entry name" value="NAD(P)-binding Rossmann-fold domains"/>
    <property type="match status" value="1"/>
</dbReference>
<dbReference type="InterPro" id="IPR036527">
    <property type="entry name" value="SCP2_sterol-bd_dom_sf"/>
</dbReference>
<dbReference type="Gene3D" id="3.40.50.720">
    <property type="entry name" value="NAD(P)-binding Rossmann-like Domain"/>
    <property type="match status" value="1"/>
</dbReference>
<dbReference type="GO" id="GO:0005777">
    <property type="term" value="C:peroxisome"/>
    <property type="evidence" value="ECO:0007669"/>
    <property type="project" value="UniProtKB-SubCell"/>
</dbReference>
<dbReference type="Pfam" id="PF02036">
    <property type="entry name" value="SCP2"/>
    <property type="match status" value="1"/>
</dbReference>
<dbReference type="InterPro" id="IPR003033">
    <property type="entry name" value="SCP2_sterol-bd_dom"/>
</dbReference>
<evidence type="ECO:0000256" key="6">
    <source>
        <dbReference type="ARBA" id="ARBA00023098"/>
    </source>
</evidence>
<dbReference type="InterPro" id="IPR057326">
    <property type="entry name" value="KR_dom"/>
</dbReference>
<dbReference type="GO" id="GO:0006631">
    <property type="term" value="P:fatty acid metabolic process"/>
    <property type="evidence" value="ECO:0007669"/>
    <property type="project" value="UniProtKB-KW"/>
</dbReference>
<evidence type="ECO:0000256" key="4">
    <source>
        <dbReference type="ARBA" id="ARBA00022832"/>
    </source>
</evidence>
<gene>
    <name evidence="10" type="ORF">NAES01612_LOCUS6244</name>
</gene>
<dbReference type="GO" id="GO:0016491">
    <property type="term" value="F:oxidoreductase activity"/>
    <property type="evidence" value="ECO:0007669"/>
    <property type="project" value="UniProtKB-KW"/>
</dbReference>
<dbReference type="Gene3D" id="3.30.1050.10">
    <property type="entry name" value="SCP2 sterol-binding domain"/>
    <property type="match status" value="1"/>
</dbReference>
<keyword evidence="7" id="KW-0576">Peroxisome</keyword>
<keyword evidence="4" id="KW-0276">Fatty acid metabolism</keyword>
<comment type="subcellular location">
    <subcellularLocation>
        <location evidence="1">Peroxisome</location>
    </subcellularLocation>
</comment>